<evidence type="ECO:0000256" key="1">
    <source>
        <dbReference type="ARBA" id="ARBA00022490"/>
    </source>
</evidence>
<accession>A0A1Y1VKE8</accession>
<dbReference type="InterPro" id="IPR050242">
    <property type="entry name" value="JAMM_MPN+_peptidase_M67A"/>
</dbReference>
<dbReference type="PANTHER" id="PTHR10410">
    <property type="entry name" value="EUKARYOTIC TRANSLATION INITIATION FACTOR 3 -RELATED"/>
    <property type="match status" value="1"/>
</dbReference>
<dbReference type="GO" id="GO:0003743">
    <property type="term" value="F:translation initiation factor activity"/>
    <property type="evidence" value="ECO:0007669"/>
    <property type="project" value="UniProtKB-KW"/>
</dbReference>
<dbReference type="AlphaFoldDB" id="A0A1Y1VKE8"/>
<proteinExistence type="predicted"/>
<dbReference type="GO" id="GO:0008237">
    <property type="term" value="F:metallopeptidase activity"/>
    <property type="evidence" value="ECO:0007669"/>
    <property type="project" value="InterPro"/>
</dbReference>
<keyword evidence="3" id="KW-0648">Protein biosynthesis</keyword>
<evidence type="ECO:0000256" key="3">
    <source>
        <dbReference type="ARBA" id="ARBA00022917"/>
    </source>
</evidence>
<dbReference type="InterPro" id="IPR045810">
    <property type="entry name" value="eIF3h_C"/>
</dbReference>
<evidence type="ECO:0000256" key="2">
    <source>
        <dbReference type="ARBA" id="ARBA00022540"/>
    </source>
</evidence>
<dbReference type="Pfam" id="PF01398">
    <property type="entry name" value="JAB"/>
    <property type="match status" value="1"/>
</dbReference>
<evidence type="ECO:0000313" key="5">
    <source>
        <dbReference type="EMBL" id="ORX58561.1"/>
    </source>
</evidence>
<feature type="domain" description="MPN" evidence="4">
    <location>
        <begin position="16"/>
        <end position="149"/>
    </location>
</feature>
<dbReference type="InterPro" id="IPR037518">
    <property type="entry name" value="MPN"/>
</dbReference>
<dbReference type="STRING" id="1754191.A0A1Y1VKE8"/>
<dbReference type="Proteomes" id="UP000193719">
    <property type="component" value="Unassembled WGS sequence"/>
</dbReference>
<dbReference type="OrthoDB" id="10265695at2759"/>
<dbReference type="PROSITE" id="PS50249">
    <property type="entry name" value="MPN"/>
    <property type="match status" value="1"/>
</dbReference>
<keyword evidence="6" id="KW-1185">Reference proteome</keyword>
<organism evidence="5 6">
    <name type="scientific">Piromyces finnis</name>
    <dbReference type="NCBI Taxonomy" id="1754191"/>
    <lineage>
        <taxon>Eukaryota</taxon>
        <taxon>Fungi</taxon>
        <taxon>Fungi incertae sedis</taxon>
        <taxon>Chytridiomycota</taxon>
        <taxon>Chytridiomycota incertae sedis</taxon>
        <taxon>Neocallimastigomycetes</taxon>
        <taxon>Neocallimastigales</taxon>
        <taxon>Neocallimastigaceae</taxon>
        <taxon>Piromyces</taxon>
    </lineage>
</organism>
<dbReference type="SMART" id="SM00232">
    <property type="entry name" value="JAB_MPN"/>
    <property type="match status" value="1"/>
</dbReference>
<evidence type="ECO:0000313" key="6">
    <source>
        <dbReference type="Proteomes" id="UP000193719"/>
    </source>
</evidence>
<reference evidence="5 6" key="1">
    <citation type="submission" date="2016-08" db="EMBL/GenBank/DDBJ databases">
        <title>Genomes of anaerobic fungi encode conserved fungal cellulosomes for biomass hydrolysis.</title>
        <authorList>
            <consortium name="DOE Joint Genome Institute"/>
            <person name="Haitjema C.H."/>
            <person name="Gilmore S.P."/>
            <person name="Henske J.K."/>
            <person name="Solomon K.V."/>
            <person name="De Groot R."/>
            <person name="Kuo A."/>
            <person name="Mondo S.J."/>
            <person name="Salamov A.A."/>
            <person name="Labutti K."/>
            <person name="Zhao Z."/>
            <person name="Chiniquy J."/>
            <person name="Barry K."/>
            <person name="Brewer H.M."/>
            <person name="Purvine S.O."/>
            <person name="Wright A.T."/>
            <person name="Boxma B."/>
            <person name="Van Alen T."/>
            <person name="Hackstein J.H."/>
            <person name="Baker S.E."/>
            <person name="Grigoriev I.V."/>
            <person name="O'Malley M.A."/>
        </authorList>
    </citation>
    <scope>NUCLEOTIDE SEQUENCE [LARGE SCALE GENOMIC DNA]</scope>
    <source>
        <strain evidence="6">finn</strain>
    </source>
</reference>
<comment type="caution">
    <text evidence="5">The sequence shown here is derived from an EMBL/GenBank/DDBJ whole genome shotgun (WGS) entry which is preliminary data.</text>
</comment>
<gene>
    <name evidence="5" type="ORF">BCR36DRAFT_580175</name>
</gene>
<evidence type="ECO:0000259" key="4">
    <source>
        <dbReference type="PROSITE" id="PS50249"/>
    </source>
</evidence>
<dbReference type="InterPro" id="IPR000555">
    <property type="entry name" value="JAMM/MPN+_dom"/>
</dbReference>
<dbReference type="CDD" id="cd08065">
    <property type="entry name" value="MPN_eIF3h"/>
    <property type="match status" value="1"/>
</dbReference>
<protein>
    <recommendedName>
        <fullName evidence="4">MPN domain-containing protein</fullName>
    </recommendedName>
</protein>
<dbReference type="InterPro" id="IPR027524">
    <property type="entry name" value="eIF3h"/>
</dbReference>
<dbReference type="GO" id="GO:0005852">
    <property type="term" value="C:eukaryotic translation initiation factor 3 complex"/>
    <property type="evidence" value="ECO:0007669"/>
    <property type="project" value="InterPro"/>
</dbReference>
<keyword evidence="2" id="KW-0396">Initiation factor</keyword>
<sequence length="358" mass="41699">MENYEEYLETTPIKEIELDSLVVLQIVKHCQESLPATVTGQILGIDIKDTLKITYSFPFSSSSADNMEDQNAGADYQLRMLTNLRNMNFDVNTVGWYRTADNNLWDATFIENQYNYQAAIQQSVVIVYDPVRSSQGNINLHAYRLTDEFMKVYKEKEFDVKAYMNKKLNSSKIFENIPIKIKNNIYDDCLISQYDELNTLQVDANSVLSQPSPNFLNKNIDLLVPETQNNEALDLDFEDYLIKKLEILNLEIDKNNRNQMTFNNWYKQVQMELNKIKASNQMKIKENKELVSKGQPEKYTDEDLQLTSPNLEKLYSNGSFELDIPLVSRRMEMHCKQIKQFAGPSMTKMFMVKALQRK</sequence>
<name>A0A1Y1VKE8_9FUNG</name>
<reference evidence="5 6" key="2">
    <citation type="submission" date="2016-08" db="EMBL/GenBank/DDBJ databases">
        <title>Pervasive Adenine N6-methylation of Active Genes in Fungi.</title>
        <authorList>
            <consortium name="DOE Joint Genome Institute"/>
            <person name="Mondo S.J."/>
            <person name="Dannebaum R.O."/>
            <person name="Kuo R.C."/>
            <person name="Labutti K."/>
            <person name="Haridas S."/>
            <person name="Kuo A."/>
            <person name="Salamov A."/>
            <person name="Ahrendt S.R."/>
            <person name="Lipzen A."/>
            <person name="Sullivan W."/>
            <person name="Andreopoulos W.B."/>
            <person name="Clum A."/>
            <person name="Lindquist E."/>
            <person name="Daum C."/>
            <person name="Ramamoorthy G.K."/>
            <person name="Gryganskyi A."/>
            <person name="Culley D."/>
            <person name="Magnuson J.K."/>
            <person name="James T.Y."/>
            <person name="O'Malley M.A."/>
            <person name="Stajich J.E."/>
            <person name="Spatafora J.W."/>
            <person name="Visel A."/>
            <person name="Grigoriev I.V."/>
        </authorList>
    </citation>
    <scope>NUCLEOTIDE SEQUENCE [LARGE SCALE GENOMIC DNA]</scope>
    <source>
        <strain evidence="6">finn</strain>
    </source>
</reference>
<dbReference type="Gene3D" id="3.40.140.10">
    <property type="entry name" value="Cytidine Deaminase, domain 2"/>
    <property type="match status" value="1"/>
</dbReference>
<dbReference type="Pfam" id="PF19445">
    <property type="entry name" value="eIF3h_C"/>
    <property type="match status" value="2"/>
</dbReference>
<keyword evidence="1" id="KW-0963">Cytoplasm</keyword>
<dbReference type="EMBL" id="MCFH01000004">
    <property type="protein sequence ID" value="ORX58561.1"/>
    <property type="molecule type" value="Genomic_DNA"/>
</dbReference>